<evidence type="ECO:0000313" key="2">
    <source>
        <dbReference type="EMBL" id="QNE18299.1"/>
    </source>
</evidence>
<dbReference type="EMBL" id="CP043661">
    <property type="protein sequence ID" value="QNE18299.1"/>
    <property type="molecule type" value="Genomic_DNA"/>
</dbReference>
<dbReference type="KEGG" id="kqi:F1D05_10850"/>
<dbReference type="Pfam" id="PF05147">
    <property type="entry name" value="LANC_like"/>
    <property type="match status" value="1"/>
</dbReference>
<dbReference type="PRINTS" id="PR01950">
    <property type="entry name" value="LANCSUPER"/>
</dbReference>
<dbReference type="Gene3D" id="1.50.10.20">
    <property type="match status" value="1"/>
</dbReference>
<feature type="binding site" evidence="1">
    <location>
        <position position="284"/>
    </location>
    <ligand>
        <name>Zn(2+)</name>
        <dbReference type="ChEBI" id="CHEBI:29105"/>
    </ligand>
</feature>
<evidence type="ECO:0000313" key="3">
    <source>
        <dbReference type="Proteomes" id="UP000515563"/>
    </source>
</evidence>
<accession>A0A7G6WWD4</accession>
<feature type="binding site" evidence="1">
    <location>
        <position position="332"/>
    </location>
    <ligand>
        <name>Zn(2+)</name>
        <dbReference type="ChEBI" id="CHEBI:29105"/>
    </ligand>
</feature>
<name>A0A7G6WWD4_9ACTN</name>
<reference evidence="3" key="1">
    <citation type="submission" date="2019-09" db="EMBL/GenBank/DDBJ databases">
        <title>Antimicrobial potential of Antarctic Bacteria.</title>
        <authorList>
            <person name="Benaud N."/>
            <person name="Edwards R.J."/>
            <person name="Ferrari B.C."/>
        </authorList>
    </citation>
    <scope>NUCLEOTIDE SEQUENCE [LARGE SCALE GENOMIC DNA]</scope>
    <source>
        <strain evidence="3">SPB151</strain>
    </source>
</reference>
<dbReference type="AlphaFoldDB" id="A0A7G6WWD4"/>
<reference evidence="2 3" key="2">
    <citation type="journal article" date="2020" name="Microbiol. Resour. Announc.">
        <title>Antarctic desert soil bacteria exhibit high novel natural product potential, evaluated through long-read genome sequencing and comparative genomics.</title>
        <authorList>
            <person name="Benaud N."/>
            <person name="Edwards R.J."/>
            <person name="Amos T.G."/>
            <person name="D'Agostino P.M."/>
            <person name="Gutierrez-Chavez C."/>
            <person name="Montgomery K."/>
            <person name="Nicetic I."/>
            <person name="Ferrari B.C."/>
        </authorList>
    </citation>
    <scope>NUCLEOTIDE SEQUENCE [LARGE SCALE GENOMIC DNA]</scope>
    <source>
        <strain evidence="2 3">SPB151</strain>
    </source>
</reference>
<dbReference type="SUPFAM" id="SSF158745">
    <property type="entry name" value="LanC-like"/>
    <property type="match status" value="1"/>
</dbReference>
<dbReference type="InterPro" id="IPR007822">
    <property type="entry name" value="LANC-like"/>
</dbReference>
<keyword evidence="3" id="KW-1185">Reference proteome</keyword>
<gene>
    <name evidence="2" type="ORF">F1D05_10850</name>
</gene>
<dbReference type="GO" id="GO:0046872">
    <property type="term" value="F:metal ion binding"/>
    <property type="evidence" value="ECO:0007669"/>
    <property type="project" value="UniProtKB-KW"/>
</dbReference>
<dbReference type="GO" id="GO:0031179">
    <property type="term" value="P:peptide modification"/>
    <property type="evidence" value="ECO:0007669"/>
    <property type="project" value="InterPro"/>
</dbReference>
<organism evidence="2 3">
    <name type="scientific">Kribbella qitaiheensis</name>
    <dbReference type="NCBI Taxonomy" id="1544730"/>
    <lineage>
        <taxon>Bacteria</taxon>
        <taxon>Bacillati</taxon>
        <taxon>Actinomycetota</taxon>
        <taxon>Actinomycetes</taxon>
        <taxon>Propionibacteriales</taxon>
        <taxon>Kribbellaceae</taxon>
        <taxon>Kribbella</taxon>
    </lineage>
</organism>
<feature type="binding site" evidence="1">
    <location>
        <position position="333"/>
    </location>
    <ligand>
        <name>Zn(2+)</name>
        <dbReference type="ChEBI" id="CHEBI:29105"/>
    </ligand>
</feature>
<protein>
    <submittedName>
        <fullName evidence="2">Lanthionine synthetase</fullName>
    </submittedName>
</protein>
<sequence length="416" mass="42381">MNTADAALAIAERLLDPHRVATAAPSYGIATLADGLPGTALLHARLSAVDPVFGAAANAHWNAAAEHATSAIGQGAGIYGAMGGLTASLVLGSPYLPDPDVTATATARSVSWLSARAADIAALYAESIRVGGAGTSWHVYDTISGLAGIGRVLLAAVVGGNAVAEPGLIAALTAMTTMLTDNGVPLPGWWVPTEQHPAVVAARLDHSGAADTGLAHGVAGPLALLALAHCAGYTVPGQQTAIRDAVAWLERWRADDHGWPDHATGEELDDGASITRHGRRAAWCYGPLGIARSLMHAARALDDALLTEAARADLAQLGALRNDWGIEAPTLCHGYAGVLRCATDLHAGVAERAAAGVAQSLDLDRPFLVAHVEHGISHDNPGFLTGAAGVALTLSDLAGLPSHPVTTPWDAVLLIA</sequence>
<dbReference type="RefSeq" id="WP_185447337.1">
    <property type="nucleotide sequence ID" value="NZ_CP043661.1"/>
</dbReference>
<keyword evidence="1" id="KW-0862">Zinc</keyword>
<dbReference type="Proteomes" id="UP000515563">
    <property type="component" value="Chromosome"/>
</dbReference>
<keyword evidence="1" id="KW-0479">Metal-binding</keyword>
<dbReference type="PRINTS" id="PR01955">
    <property type="entry name" value="LANCFRANKIA"/>
</dbReference>
<proteinExistence type="predicted"/>
<evidence type="ECO:0000256" key="1">
    <source>
        <dbReference type="PIRSR" id="PIRSR607822-1"/>
    </source>
</evidence>
<dbReference type="SMART" id="SM01260">
    <property type="entry name" value="LANC_like"/>
    <property type="match status" value="1"/>
</dbReference>